<keyword evidence="5" id="KW-1185">Reference proteome</keyword>
<evidence type="ECO:0000256" key="2">
    <source>
        <dbReference type="ARBA" id="ARBA00022801"/>
    </source>
</evidence>
<organism evidence="4 5">
    <name type="scientific">Aspergillus viridinutans</name>
    <dbReference type="NCBI Taxonomy" id="75553"/>
    <lineage>
        <taxon>Eukaryota</taxon>
        <taxon>Fungi</taxon>
        <taxon>Dikarya</taxon>
        <taxon>Ascomycota</taxon>
        <taxon>Pezizomycotina</taxon>
        <taxon>Eurotiomycetes</taxon>
        <taxon>Eurotiomycetidae</taxon>
        <taxon>Eurotiales</taxon>
        <taxon>Aspergillaceae</taxon>
        <taxon>Aspergillus</taxon>
        <taxon>Aspergillus subgen. Fumigati</taxon>
    </lineage>
</organism>
<reference evidence="4 5" key="1">
    <citation type="submission" date="2021-02" db="EMBL/GenBank/DDBJ databases">
        <title>Pan-genome distribution and transcriptional activeness of fungal secondary metabolism genes in Aspergillus section Fumigati.</title>
        <authorList>
            <person name="Takahashi H."/>
            <person name="Umemura M."/>
            <person name="Ninomiya A."/>
            <person name="Kusuya Y."/>
            <person name="Urayama S."/>
            <person name="Shimizu M."/>
            <person name="Watanabe A."/>
            <person name="Kamei K."/>
            <person name="Yaguchi T."/>
            <person name="Hagiwara D."/>
        </authorList>
    </citation>
    <scope>NUCLEOTIDE SEQUENCE [LARGE SCALE GENOMIC DNA]</scope>
    <source>
        <strain evidence="4 5">IFM 47045</strain>
    </source>
</reference>
<dbReference type="RefSeq" id="XP_043122797.1">
    <property type="nucleotide sequence ID" value="XM_043266862.1"/>
</dbReference>
<dbReference type="PANTHER" id="PTHR43918:SF4">
    <property type="entry name" value="CARBOXYLIC ESTER HYDROLASE"/>
    <property type="match status" value="1"/>
</dbReference>
<dbReference type="InterPro" id="IPR002018">
    <property type="entry name" value="CarbesteraseB"/>
</dbReference>
<feature type="domain" description="Carboxylesterase type B" evidence="3">
    <location>
        <begin position="41"/>
        <end position="546"/>
    </location>
</feature>
<dbReference type="GO" id="GO:0052689">
    <property type="term" value="F:carboxylic ester hydrolase activity"/>
    <property type="evidence" value="ECO:0007669"/>
    <property type="project" value="TreeGrafter"/>
</dbReference>
<name>A0A9P3BTD1_ASPVI</name>
<evidence type="ECO:0000259" key="3">
    <source>
        <dbReference type="Pfam" id="PF00135"/>
    </source>
</evidence>
<gene>
    <name evidence="4" type="ORF">Aspvir_003611</name>
</gene>
<dbReference type="InterPro" id="IPR029058">
    <property type="entry name" value="AB_hydrolase_fold"/>
</dbReference>
<dbReference type="AlphaFoldDB" id="A0A9P3BTD1"/>
<sequence length="589" mass="63209">MLSIKQVILGIASVYPFTGYDPLSPVTVLDPGSNVTYNGIRTSTYVEEFLNIQYAHDTSGSHRFSPPRPYTPSANSIINATFPGAACPQPHIPLPADPYTVLANVSEDCLTLRVARPAGTGATQNAHKLPVMVFVYGGGSTVGTVYDGSYDPVGLIRRAVDLGTPMVYVAMNYRLNLFGFADLPALRASNSTNVGLRDQRLALDWVRRNIALFSGDPDNVTLFGEDAGAVFASLHMLASSDDESLPVHRVIAQSGAVTSLAGVTGDTSARNSLDVARKIGCLDSSGTASEEINATAVVQCLREQPLELLVNKTFDVAYKVSPGDGFGAFIPTVDGTILPSAPSGLMAAGHLPNKSIPLIIGWNRDEASLHVPTSITTQSDISNLLAGNYPSLTASSIADLLALYPESDYQVQKEEKGAQMTPAWHAASALVRDLTVTCPSLYQAASLFQHARISVEEPEIYLYELQHTPFAATLAQQGKAYLGVVHFSDVPYVFNNLQSRYYISDPAELALAARVSGSWAEFASGRRPGSNRTLGEWEVAFSSSTDRVPSLETARYRAIGGKDDGMRQVGKKLARRCETINRLAGELKT</sequence>
<dbReference type="GeneID" id="66931593"/>
<dbReference type="Pfam" id="PF00135">
    <property type="entry name" value="COesterase"/>
    <property type="match status" value="1"/>
</dbReference>
<comment type="caution">
    <text evidence="4">The sequence shown here is derived from an EMBL/GenBank/DDBJ whole genome shotgun (WGS) entry which is preliminary data.</text>
</comment>
<proteinExistence type="inferred from homology"/>
<dbReference type="InterPro" id="IPR050654">
    <property type="entry name" value="AChE-related_enzymes"/>
</dbReference>
<evidence type="ECO:0000313" key="5">
    <source>
        <dbReference type="Proteomes" id="UP000710440"/>
    </source>
</evidence>
<dbReference type="PANTHER" id="PTHR43918">
    <property type="entry name" value="ACETYLCHOLINESTERASE"/>
    <property type="match status" value="1"/>
</dbReference>
<keyword evidence="2" id="KW-0378">Hydrolase</keyword>
<evidence type="ECO:0000256" key="1">
    <source>
        <dbReference type="ARBA" id="ARBA00005964"/>
    </source>
</evidence>
<accession>A0A9P3BTD1</accession>
<dbReference type="Proteomes" id="UP000710440">
    <property type="component" value="Unassembled WGS sequence"/>
</dbReference>
<dbReference type="Gene3D" id="3.40.50.1820">
    <property type="entry name" value="alpha/beta hydrolase"/>
    <property type="match status" value="1"/>
</dbReference>
<protein>
    <recommendedName>
        <fullName evidence="3">Carboxylesterase type B domain-containing protein</fullName>
    </recommendedName>
</protein>
<comment type="similarity">
    <text evidence="1">Belongs to the type-B carboxylesterase/lipase family.</text>
</comment>
<evidence type="ECO:0000313" key="4">
    <source>
        <dbReference type="EMBL" id="GIJ99610.1"/>
    </source>
</evidence>
<dbReference type="SUPFAM" id="SSF53474">
    <property type="entry name" value="alpha/beta-Hydrolases"/>
    <property type="match status" value="1"/>
</dbReference>
<dbReference type="EMBL" id="BOPL01000002">
    <property type="protein sequence ID" value="GIJ99610.1"/>
    <property type="molecule type" value="Genomic_DNA"/>
</dbReference>
<dbReference type="OrthoDB" id="408631at2759"/>